<evidence type="ECO:0000313" key="3">
    <source>
        <dbReference type="EMBL" id="TCD79031.1"/>
    </source>
</evidence>
<feature type="region of interest" description="Disordered" evidence="1">
    <location>
        <begin position="1"/>
        <end position="26"/>
    </location>
</feature>
<accession>A0A4R0W8R8</accession>
<feature type="transmembrane region" description="Helical" evidence="2">
    <location>
        <begin position="286"/>
        <end position="306"/>
    </location>
</feature>
<evidence type="ECO:0000256" key="2">
    <source>
        <dbReference type="SAM" id="Phobius"/>
    </source>
</evidence>
<dbReference type="EMBL" id="SHST01000015">
    <property type="protein sequence ID" value="TCF40419.1"/>
    <property type="molecule type" value="Genomic_DNA"/>
</dbReference>
<keyword evidence="2" id="KW-0812">Transmembrane</keyword>
<evidence type="ECO:0000313" key="5">
    <source>
        <dbReference type="EMBL" id="TCF84994.1"/>
    </source>
</evidence>
<dbReference type="EMBL" id="SHTN01000007">
    <property type="protein sequence ID" value="TCF84994.1"/>
    <property type="molecule type" value="Genomic_DNA"/>
</dbReference>
<sequence length="309" mass="32731">MVRSGGRPPWERGAAGVGGDAEAGGSDVGGENRVLANGALGEFIDMCIPVGGRRVFTRLGVALWTIMWFVLFLAQVGLQARYAFFERDSARGGVWFLQMAGISLSSDWWPVAVFFDVGVVPGLLLWLAAHVMRKPWIAVAGDVLIVQCVAGAVGAEIGKTVMYAMYGPHVESLIDSTTGRPDRLYYDSSPAVVVPGLVVAGVAVVVAVVLVVLRGVGVSPRVRVGGNVVAGLGLMGMLWVGPADANQLFWVNSVMAVGMVLFWIPGELRAIRRCVLEGRDASWQPVAAGFLVLDFVMLMLLAYAAATGV</sequence>
<dbReference type="AlphaFoldDB" id="A0A4R0W8R8"/>
<keyword evidence="2" id="KW-0472">Membrane</keyword>
<feature type="transmembrane region" description="Helical" evidence="2">
    <location>
        <begin position="136"/>
        <end position="155"/>
    </location>
</feature>
<evidence type="ECO:0000256" key="1">
    <source>
        <dbReference type="SAM" id="MobiDB-lite"/>
    </source>
</evidence>
<dbReference type="Proteomes" id="UP000291501">
    <property type="component" value="Unassembled WGS sequence"/>
</dbReference>
<evidence type="ECO:0000313" key="7">
    <source>
        <dbReference type="Proteomes" id="UP000293475"/>
    </source>
</evidence>
<feature type="transmembrane region" description="Helical" evidence="2">
    <location>
        <begin position="108"/>
        <end position="129"/>
    </location>
</feature>
<protein>
    <submittedName>
        <fullName evidence="5">Uncharacterized protein</fullName>
    </submittedName>
</protein>
<dbReference type="EMBL" id="SHPO01000008">
    <property type="protein sequence ID" value="TCD79031.1"/>
    <property type="molecule type" value="Genomic_DNA"/>
</dbReference>
<gene>
    <name evidence="3" type="ORF">MCC10004_0418</name>
    <name evidence="4" type="ORF">MCC10100_0460</name>
    <name evidence="5" type="ORF">MCC10126_0502</name>
</gene>
<comment type="caution">
    <text evidence="5">The sequence shown here is derived from an EMBL/GenBank/DDBJ whole genome shotgun (WGS) entry which is preliminary data.</text>
</comment>
<organism evidence="5 6">
    <name type="scientific">Bifidobacterium longum subsp. longum</name>
    <dbReference type="NCBI Taxonomy" id="1679"/>
    <lineage>
        <taxon>Bacteria</taxon>
        <taxon>Bacillati</taxon>
        <taxon>Actinomycetota</taxon>
        <taxon>Actinomycetes</taxon>
        <taxon>Bifidobacteriales</taxon>
        <taxon>Bifidobacteriaceae</taxon>
        <taxon>Bifidobacterium</taxon>
    </lineage>
</organism>
<dbReference type="Proteomes" id="UP000294241">
    <property type="component" value="Unassembled WGS sequence"/>
</dbReference>
<evidence type="ECO:0000313" key="4">
    <source>
        <dbReference type="EMBL" id="TCF40419.1"/>
    </source>
</evidence>
<evidence type="ECO:0000313" key="8">
    <source>
        <dbReference type="Proteomes" id="UP000294241"/>
    </source>
</evidence>
<keyword evidence="2" id="KW-1133">Transmembrane helix</keyword>
<reference evidence="5" key="2">
    <citation type="submission" date="2019-02" db="EMBL/GenBank/DDBJ databases">
        <authorList>
            <person name="Odamaki T."/>
        </authorList>
    </citation>
    <scope>NUCLEOTIDE SEQUENCE</scope>
    <source>
        <strain evidence="3">MCC10004</strain>
        <strain evidence="4">MCC10100</strain>
        <strain evidence="5">MCC10126</strain>
    </source>
</reference>
<evidence type="ECO:0000313" key="6">
    <source>
        <dbReference type="Proteomes" id="UP000291501"/>
    </source>
</evidence>
<name>A0A4R0W8R8_BIFLL</name>
<proteinExistence type="predicted"/>
<feature type="transmembrane region" description="Helical" evidence="2">
    <location>
        <begin position="192"/>
        <end position="212"/>
    </location>
</feature>
<feature type="transmembrane region" description="Helical" evidence="2">
    <location>
        <begin position="247"/>
        <end position="265"/>
    </location>
</feature>
<reference evidence="6 7" key="1">
    <citation type="journal article" date="2018" name="Sci. Rep.">
        <title>Genomic diversity and distribution of Bifidobacterium longum subsp. longum across the human lifespan.</title>
        <authorList>
            <person name="Odamaki T."/>
            <person name="Bottacini F."/>
            <person name="Kato K."/>
            <person name="Mitsuyama E."/>
            <person name="Yoshida K."/>
            <person name="Horigome A."/>
            <person name="Xiao J.Z."/>
            <person name="van Sinderen D."/>
        </authorList>
    </citation>
    <scope>NUCLEOTIDE SEQUENCE [LARGE SCALE GENOMIC DNA]</scope>
    <source>
        <strain evidence="3 7">MCC10004</strain>
        <strain evidence="4 8">MCC10100</strain>
        <strain evidence="5 6">MCC10126</strain>
    </source>
</reference>
<feature type="compositionally biased region" description="Gly residues" evidence="1">
    <location>
        <begin position="15"/>
        <end position="26"/>
    </location>
</feature>
<feature type="transmembrane region" description="Helical" evidence="2">
    <location>
        <begin position="55"/>
        <end position="78"/>
    </location>
</feature>
<dbReference type="Proteomes" id="UP000293475">
    <property type="component" value="Unassembled WGS sequence"/>
</dbReference>
<feature type="transmembrane region" description="Helical" evidence="2">
    <location>
        <begin position="224"/>
        <end position="241"/>
    </location>
</feature>